<sequence length="227" mass="25593">MNSEVSPRRHEQGKCLLTFWYGSQMTILNTTTSACSDVKISNLITGSLVELLPDITLVLGSTSRGFNLTLGLERRSEYHAWATYLPTALLLGIGYGSLFLPVESFPERGGMSLTTLLVLISLYTETASTLPKTPYLKLIDIWFVFNIVYLSLIITTHLVACRTPSHATHKHRKVPLFMHYFYEQEKEKEEGKKKRPSGSTLILKVAQYIFGMLTVIFLSAYFMTAPK</sequence>
<feature type="domain" description="Neurotransmitter-gated ion-channel transmembrane" evidence="2">
    <location>
        <begin position="83"/>
        <end position="197"/>
    </location>
</feature>
<name>A0AAE1U6M6_9EUCA</name>
<dbReference type="InterPro" id="IPR036719">
    <property type="entry name" value="Neuro-gated_channel_TM_sf"/>
</dbReference>
<keyword evidence="1" id="KW-1133">Transmembrane helix</keyword>
<evidence type="ECO:0000313" key="3">
    <source>
        <dbReference type="EMBL" id="KAK4307894.1"/>
    </source>
</evidence>
<feature type="transmembrane region" description="Helical" evidence="1">
    <location>
        <begin position="81"/>
        <end position="102"/>
    </location>
</feature>
<dbReference type="SUPFAM" id="SSF90112">
    <property type="entry name" value="Neurotransmitter-gated ion-channel transmembrane pore"/>
    <property type="match status" value="1"/>
</dbReference>
<feature type="transmembrane region" description="Helical" evidence="1">
    <location>
        <begin position="201"/>
        <end position="223"/>
    </location>
</feature>
<accession>A0AAE1U6M6</accession>
<dbReference type="AlphaFoldDB" id="A0AAE1U6M6"/>
<dbReference type="Pfam" id="PF02932">
    <property type="entry name" value="Neur_chan_memb"/>
    <property type="match status" value="1"/>
</dbReference>
<keyword evidence="4" id="KW-1185">Reference proteome</keyword>
<organism evidence="3 4">
    <name type="scientific">Petrolisthes manimaculis</name>
    <dbReference type="NCBI Taxonomy" id="1843537"/>
    <lineage>
        <taxon>Eukaryota</taxon>
        <taxon>Metazoa</taxon>
        <taxon>Ecdysozoa</taxon>
        <taxon>Arthropoda</taxon>
        <taxon>Crustacea</taxon>
        <taxon>Multicrustacea</taxon>
        <taxon>Malacostraca</taxon>
        <taxon>Eumalacostraca</taxon>
        <taxon>Eucarida</taxon>
        <taxon>Decapoda</taxon>
        <taxon>Pleocyemata</taxon>
        <taxon>Anomura</taxon>
        <taxon>Galatheoidea</taxon>
        <taxon>Porcellanidae</taxon>
        <taxon>Petrolisthes</taxon>
    </lineage>
</organism>
<proteinExistence type="predicted"/>
<dbReference type="InterPro" id="IPR006029">
    <property type="entry name" value="Neurotrans-gated_channel_TM"/>
</dbReference>
<dbReference type="Gene3D" id="1.20.58.390">
    <property type="entry name" value="Neurotransmitter-gated ion-channel transmembrane domain"/>
    <property type="match status" value="1"/>
</dbReference>
<evidence type="ECO:0000313" key="4">
    <source>
        <dbReference type="Proteomes" id="UP001292094"/>
    </source>
</evidence>
<dbReference type="InterPro" id="IPR038050">
    <property type="entry name" value="Neuro_actylchol_rec"/>
</dbReference>
<comment type="caution">
    <text evidence="3">The sequence shown here is derived from an EMBL/GenBank/DDBJ whole genome shotgun (WGS) entry which is preliminary data.</text>
</comment>
<gene>
    <name evidence="3" type="ORF">Pmani_020372</name>
</gene>
<protein>
    <recommendedName>
        <fullName evidence="2">Neurotransmitter-gated ion-channel transmembrane domain-containing protein</fullName>
    </recommendedName>
</protein>
<evidence type="ECO:0000259" key="2">
    <source>
        <dbReference type="Pfam" id="PF02932"/>
    </source>
</evidence>
<reference evidence="3" key="1">
    <citation type="submission" date="2023-11" db="EMBL/GenBank/DDBJ databases">
        <title>Genome assemblies of two species of porcelain crab, Petrolisthes cinctipes and Petrolisthes manimaculis (Anomura: Porcellanidae).</title>
        <authorList>
            <person name="Angst P."/>
        </authorList>
    </citation>
    <scope>NUCLEOTIDE SEQUENCE</scope>
    <source>
        <strain evidence="3">PB745_02</strain>
        <tissue evidence="3">Gill</tissue>
    </source>
</reference>
<keyword evidence="1" id="KW-0472">Membrane</keyword>
<dbReference type="GO" id="GO:0006811">
    <property type="term" value="P:monoatomic ion transport"/>
    <property type="evidence" value="ECO:0007669"/>
    <property type="project" value="InterPro"/>
</dbReference>
<keyword evidence="1" id="KW-0812">Transmembrane</keyword>
<dbReference type="EMBL" id="JAWZYT010001955">
    <property type="protein sequence ID" value="KAK4307894.1"/>
    <property type="molecule type" value="Genomic_DNA"/>
</dbReference>
<evidence type="ECO:0000256" key="1">
    <source>
        <dbReference type="SAM" id="Phobius"/>
    </source>
</evidence>
<dbReference type="Proteomes" id="UP001292094">
    <property type="component" value="Unassembled WGS sequence"/>
</dbReference>
<feature type="transmembrane region" description="Helical" evidence="1">
    <location>
        <begin position="141"/>
        <end position="160"/>
    </location>
</feature>
<dbReference type="GO" id="GO:0016020">
    <property type="term" value="C:membrane"/>
    <property type="evidence" value="ECO:0007669"/>
    <property type="project" value="InterPro"/>
</dbReference>